<dbReference type="SUPFAM" id="SSF101941">
    <property type="entry name" value="NAC domain"/>
    <property type="match status" value="1"/>
</dbReference>
<accession>A0A067F1P8</accession>
<dbReference type="Gene3D" id="2.170.150.80">
    <property type="entry name" value="NAC domain"/>
    <property type="match status" value="1"/>
</dbReference>
<keyword evidence="9" id="KW-1185">Reference proteome</keyword>
<evidence type="ECO:0000256" key="3">
    <source>
        <dbReference type="ARBA" id="ARBA00023125"/>
    </source>
</evidence>
<evidence type="ECO:0000313" key="8">
    <source>
        <dbReference type="EMBL" id="KDO57427.1"/>
    </source>
</evidence>
<dbReference type="Pfam" id="PF02365">
    <property type="entry name" value="NAM"/>
    <property type="match status" value="1"/>
</dbReference>
<dbReference type="PANTHER" id="PTHR31989">
    <property type="entry name" value="NAC DOMAIN-CONTAINING PROTEIN 82-RELATED"/>
    <property type="match status" value="1"/>
</dbReference>
<dbReference type="GO" id="GO:0003677">
    <property type="term" value="F:DNA binding"/>
    <property type="evidence" value="ECO:0007669"/>
    <property type="project" value="UniProtKB-KW"/>
</dbReference>
<dbReference type="InterPro" id="IPR036093">
    <property type="entry name" value="NAC_dom_sf"/>
</dbReference>
<dbReference type="Proteomes" id="UP000027120">
    <property type="component" value="Unassembled WGS sequence"/>
</dbReference>
<keyword evidence="5" id="KW-0539">Nucleus</keyword>
<feature type="non-terminal residue" evidence="8">
    <location>
        <position position="218"/>
    </location>
</feature>
<dbReference type="AlphaFoldDB" id="A0A067F1P8"/>
<feature type="region of interest" description="Disordered" evidence="6">
    <location>
        <begin position="164"/>
        <end position="218"/>
    </location>
</feature>
<evidence type="ECO:0000259" key="7">
    <source>
        <dbReference type="PROSITE" id="PS51005"/>
    </source>
</evidence>
<keyword evidence="3" id="KW-0238">DNA-binding</keyword>
<keyword evidence="2" id="KW-0805">Transcription regulation</keyword>
<evidence type="ECO:0000256" key="5">
    <source>
        <dbReference type="ARBA" id="ARBA00023242"/>
    </source>
</evidence>
<dbReference type="InterPro" id="IPR003441">
    <property type="entry name" value="NAC-dom"/>
</dbReference>
<sequence length="218" mass="25084">MQGTRPPLPLGCKFQPSDEQLVLFYLFNKISGTPAPFLDDFVRTENLYGNKEPWQIWRQFGVRDLEDGEDLYFFTRLKKKSVNGSRIDRRVGTGTWQGEDAGKAVVSRNSRKKIGSKKRFRYEKDQSPHNCCWILHEYSLNPLQLPQNLQSSDLVLCRIRKNGEPAAAGQKTPRKKRKLDEPVVEEDIDQPAEPVVVEGHQNQYLQETQPQTSTELVP</sequence>
<evidence type="ECO:0000256" key="1">
    <source>
        <dbReference type="ARBA" id="ARBA00004123"/>
    </source>
</evidence>
<reference evidence="8 9" key="1">
    <citation type="submission" date="2014-04" db="EMBL/GenBank/DDBJ databases">
        <authorList>
            <consortium name="International Citrus Genome Consortium"/>
            <person name="Gmitter F."/>
            <person name="Chen C."/>
            <person name="Farmerie W."/>
            <person name="Harkins T."/>
            <person name="Desany B."/>
            <person name="Mohiuddin M."/>
            <person name="Kodira C."/>
            <person name="Borodovsky M."/>
            <person name="Lomsadze A."/>
            <person name="Burns P."/>
            <person name="Jenkins J."/>
            <person name="Prochnik S."/>
            <person name="Shu S."/>
            <person name="Chapman J."/>
            <person name="Pitluck S."/>
            <person name="Schmutz J."/>
            <person name="Rokhsar D."/>
        </authorList>
    </citation>
    <scope>NUCLEOTIDE SEQUENCE</scope>
</reference>
<dbReference type="EMBL" id="KK784963">
    <property type="protein sequence ID" value="KDO57427.1"/>
    <property type="molecule type" value="Genomic_DNA"/>
</dbReference>
<dbReference type="PROSITE" id="PS51005">
    <property type="entry name" value="NAC"/>
    <property type="match status" value="1"/>
</dbReference>
<evidence type="ECO:0000313" key="9">
    <source>
        <dbReference type="Proteomes" id="UP000027120"/>
    </source>
</evidence>
<dbReference type="GO" id="GO:0005634">
    <property type="term" value="C:nucleus"/>
    <property type="evidence" value="ECO:0007669"/>
    <property type="project" value="UniProtKB-SubCell"/>
</dbReference>
<proteinExistence type="predicted"/>
<gene>
    <name evidence="8" type="ORF">CISIN_1g045647mg</name>
</gene>
<protein>
    <recommendedName>
        <fullName evidence="7">NAC domain-containing protein</fullName>
    </recommendedName>
</protein>
<keyword evidence="4" id="KW-0804">Transcription</keyword>
<dbReference type="GO" id="GO:0006355">
    <property type="term" value="P:regulation of DNA-templated transcription"/>
    <property type="evidence" value="ECO:0007669"/>
    <property type="project" value="InterPro"/>
</dbReference>
<evidence type="ECO:0000256" key="2">
    <source>
        <dbReference type="ARBA" id="ARBA00023015"/>
    </source>
</evidence>
<feature type="domain" description="NAC" evidence="7">
    <location>
        <begin position="8"/>
        <end position="162"/>
    </location>
</feature>
<dbReference type="SMR" id="A0A067F1P8"/>
<evidence type="ECO:0000256" key="4">
    <source>
        <dbReference type="ARBA" id="ARBA00023163"/>
    </source>
</evidence>
<evidence type="ECO:0000256" key="6">
    <source>
        <dbReference type="SAM" id="MobiDB-lite"/>
    </source>
</evidence>
<feature type="compositionally biased region" description="Polar residues" evidence="6">
    <location>
        <begin position="200"/>
        <end position="218"/>
    </location>
</feature>
<comment type="subcellular location">
    <subcellularLocation>
        <location evidence="1">Nucleus</location>
    </subcellularLocation>
</comment>
<dbReference type="STRING" id="2711.A0A067F1P8"/>
<organism evidence="8 9">
    <name type="scientific">Citrus sinensis</name>
    <name type="common">Sweet orange</name>
    <name type="synonym">Citrus aurantium var. sinensis</name>
    <dbReference type="NCBI Taxonomy" id="2711"/>
    <lineage>
        <taxon>Eukaryota</taxon>
        <taxon>Viridiplantae</taxon>
        <taxon>Streptophyta</taxon>
        <taxon>Embryophyta</taxon>
        <taxon>Tracheophyta</taxon>
        <taxon>Spermatophyta</taxon>
        <taxon>Magnoliopsida</taxon>
        <taxon>eudicotyledons</taxon>
        <taxon>Gunneridae</taxon>
        <taxon>Pentapetalae</taxon>
        <taxon>rosids</taxon>
        <taxon>malvids</taxon>
        <taxon>Sapindales</taxon>
        <taxon>Rutaceae</taxon>
        <taxon>Aurantioideae</taxon>
        <taxon>Citrus</taxon>
    </lineage>
</organism>
<name>A0A067F1P8_CITSI</name>